<dbReference type="GO" id="GO:0030170">
    <property type="term" value="F:pyridoxal phosphate binding"/>
    <property type="evidence" value="ECO:0007669"/>
    <property type="project" value="UniProtKB-UniRule"/>
</dbReference>
<dbReference type="STRING" id="570947.SAMN05421687_10926"/>
<dbReference type="PROSITE" id="PS00395">
    <property type="entry name" value="ALANINE_RACEMASE"/>
    <property type="match status" value="1"/>
</dbReference>
<dbReference type="PRINTS" id="PR00992">
    <property type="entry name" value="ALARACEMASE"/>
</dbReference>
<reference evidence="10" key="1">
    <citation type="submission" date="2017-01" db="EMBL/GenBank/DDBJ databases">
        <authorList>
            <person name="Varghese N."/>
            <person name="Submissions S."/>
        </authorList>
    </citation>
    <scope>NUCLEOTIDE SEQUENCE [LARGE SCALE GENOMIC DNA]</scope>
    <source>
        <strain evidence="10">DSM 23127</strain>
    </source>
</reference>
<dbReference type="EMBL" id="FTOC01000009">
    <property type="protein sequence ID" value="SIS56745.1"/>
    <property type="molecule type" value="Genomic_DNA"/>
</dbReference>
<dbReference type="NCBIfam" id="TIGR00492">
    <property type="entry name" value="alr"/>
    <property type="match status" value="1"/>
</dbReference>
<dbReference type="SUPFAM" id="SSF50621">
    <property type="entry name" value="Alanine racemase C-terminal domain-like"/>
    <property type="match status" value="1"/>
</dbReference>
<gene>
    <name evidence="9" type="ORF">SAMN05421687_10926</name>
</gene>
<evidence type="ECO:0000256" key="7">
    <source>
        <dbReference type="PIRSR" id="PIRSR600821-52"/>
    </source>
</evidence>
<dbReference type="CDD" id="cd00430">
    <property type="entry name" value="PLPDE_III_AR"/>
    <property type="match status" value="1"/>
</dbReference>
<dbReference type="PANTHER" id="PTHR30511">
    <property type="entry name" value="ALANINE RACEMASE"/>
    <property type="match status" value="1"/>
</dbReference>
<accession>A0A1N7K560</accession>
<dbReference type="GO" id="GO:0009252">
    <property type="term" value="P:peptidoglycan biosynthetic process"/>
    <property type="evidence" value="ECO:0007669"/>
    <property type="project" value="TreeGrafter"/>
</dbReference>
<feature type="binding site" evidence="5 7">
    <location>
        <position position="135"/>
    </location>
    <ligand>
        <name>substrate</name>
    </ligand>
</feature>
<dbReference type="FunFam" id="3.20.20.10:FF:000002">
    <property type="entry name" value="Alanine racemase"/>
    <property type="match status" value="1"/>
</dbReference>
<dbReference type="InterPro" id="IPR020622">
    <property type="entry name" value="Ala_racemase_pyridoxalP-BS"/>
</dbReference>
<organism evidence="9 10">
    <name type="scientific">Salimicrobium flavidum</name>
    <dbReference type="NCBI Taxonomy" id="570947"/>
    <lineage>
        <taxon>Bacteria</taxon>
        <taxon>Bacillati</taxon>
        <taxon>Bacillota</taxon>
        <taxon>Bacilli</taxon>
        <taxon>Bacillales</taxon>
        <taxon>Bacillaceae</taxon>
        <taxon>Salimicrobium</taxon>
    </lineage>
</organism>
<keyword evidence="4 5" id="KW-0413">Isomerase</keyword>
<dbReference type="Pfam" id="PF00842">
    <property type="entry name" value="Ala_racemase_C"/>
    <property type="match status" value="1"/>
</dbReference>
<evidence type="ECO:0000256" key="6">
    <source>
        <dbReference type="PIRSR" id="PIRSR600821-50"/>
    </source>
</evidence>
<evidence type="ECO:0000256" key="2">
    <source>
        <dbReference type="ARBA" id="ARBA00001933"/>
    </source>
</evidence>
<dbReference type="AlphaFoldDB" id="A0A1N7K560"/>
<dbReference type="InterPro" id="IPR009006">
    <property type="entry name" value="Ala_racemase/Decarboxylase_C"/>
</dbReference>
<dbReference type="InterPro" id="IPR000821">
    <property type="entry name" value="Ala_racemase"/>
</dbReference>
<protein>
    <recommendedName>
        <fullName evidence="5">Alanine racemase</fullName>
        <ecNumber evidence="5">5.1.1.1</ecNumber>
    </recommendedName>
</protein>
<dbReference type="GO" id="GO:0005829">
    <property type="term" value="C:cytosol"/>
    <property type="evidence" value="ECO:0007669"/>
    <property type="project" value="TreeGrafter"/>
</dbReference>
<dbReference type="UniPathway" id="UPA00042">
    <property type="reaction ID" value="UER00497"/>
</dbReference>
<dbReference type="EC" id="5.1.1.1" evidence="5"/>
<feature type="active site" description="Proton acceptor; specific for L-alanine" evidence="5">
    <location>
        <position position="267"/>
    </location>
</feature>
<evidence type="ECO:0000256" key="1">
    <source>
        <dbReference type="ARBA" id="ARBA00000316"/>
    </source>
</evidence>
<dbReference type="Proteomes" id="UP000187608">
    <property type="component" value="Unassembled WGS sequence"/>
</dbReference>
<evidence type="ECO:0000259" key="8">
    <source>
        <dbReference type="SMART" id="SM01005"/>
    </source>
</evidence>
<proteinExistence type="inferred from homology"/>
<dbReference type="HAMAP" id="MF_01201">
    <property type="entry name" value="Ala_racemase"/>
    <property type="match status" value="1"/>
</dbReference>
<dbReference type="RefSeq" id="WP_076559908.1">
    <property type="nucleotide sequence ID" value="NZ_FTOC01000009.1"/>
</dbReference>
<dbReference type="InterPro" id="IPR001608">
    <property type="entry name" value="Ala_racemase_N"/>
</dbReference>
<comment type="pathway">
    <text evidence="5">Amino-acid biosynthesis; D-alanine biosynthesis; D-alanine from L-alanine: step 1/1.</text>
</comment>
<sequence>MEQRFYRDSRVEVDLDAIYYNVTQLKKRLSATTGVYAVVKANGYGHGDVQVAKAAIEAGAERLAVALLDEALRLRRAGIDVPILVMGYIRPEDAEVASRENITVTVYQKEWVEQVGDMDGTPLNVHLKVDTGMGRLGVRSEEEMVGVLDAIREKPGVSLSGVFTHFATADEDDLAYYEEQNRRLEDLLERFRENWKQEVDIHTGNSAASMRFPEQMHQFIRFGISMYGLYPSHNVKKEKPIDLHPAFALYSNLIHAKKLEPGEAVSYGATYKTSSEEWVGTVPLGYADGWIRKLQGMEVLVNGKRCEIIGRICMDQFMVRLDGYYPSGTEVVLIGKQQEEEIEMDEVADYLETINYEIPCIITNRVPRIYKRNNEIIATSHRLQDPIV</sequence>
<feature type="binding site" evidence="5 7">
    <location>
        <position position="314"/>
    </location>
    <ligand>
        <name>substrate</name>
    </ligand>
</feature>
<comment type="function">
    <text evidence="5">Catalyzes the interconversion of L-alanine and D-alanine. May also act on other amino acids.</text>
</comment>
<dbReference type="SMART" id="SM01005">
    <property type="entry name" value="Ala_racemase_C"/>
    <property type="match status" value="1"/>
</dbReference>
<dbReference type="SUPFAM" id="SSF51419">
    <property type="entry name" value="PLP-binding barrel"/>
    <property type="match status" value="1"/>
</dbReference>
<evidence type="ECO:0000256" key="5">
    <source>
        <dbReference type="HAMAP-Rule" id="MF_01201"/>
    </source>
</evidence>
<dbReference type="InterPro" id="IPR011079">
    <property type="entry name" value="Ala_racemase_C"/>
</dbReference>
<dbReference type="GO" id="GO:0030632">
    <property type="term" value="P:D-alanine biosynthetic process"/>
    <property type="evidence" value="ECO:0007669"/>
    <property type="project" value="UniProtKB-UniRule"/>
</dbReference>
<name>A0A1N7K560_9BACI</name>
<dbReference type="Gene3D" id="3.20.20.10">
    <property type="entry name" value="Alanine racemase"/>
    <property type="match status" value="1"/>
</dbReference>
<dbReference type="Gene3D" id="2.40.37.10">
    <property type="entry name" value="Lyase, Ornithine Decarboxylase, Chain A, domain 1"/>
    <property type="match status" value="1"/>
</dbReference>
<evidence type="ECO:0000256" key="4">
    <source>
        <dbReference type="ARBA" id="ARBA00023235"/>
    </source>
</evidence>
<dbReference type="Pfam" id="PF01168">
    <property type="entry name" value="Ala_racemase_N"/>
    <property type="match status" value="1"/>
</dbReference>
<comment type="similarity">
    <text evidence="5">Belongs to the alanine racemase family.</text>
</comment>
<comment type="cofactor">
    <cofactor evidence="2 5 6">
        <name>pyridoxal 5'-phosphate</name>
        <dbReference type="ChEBI" id="CHEBI:597326"/>
    </cofactor>
</comment>
<keyword evidence="10" id="KW-1185">Reference proteome</keyword>
<keyword evidence="3 5" id="KW-0663">Pyridoxal phosphate</keyword>
<dbReference type="FunFam" id="2.40.37.10:FF:000006">
    <property type="entry name" value="Alanine racemase"/>
    <property type="match status" value="1"/>
</dbReference>
<evidence type="ECO:0000256" key="3">
    <source>
        <dbReference type="ARBA" id="ARBA00022898"/>
    </source>
</evidence>
<comment type="catalytic activity">
    <reaction evidence="1 5">
        <text>L-alanine = D-alanine</text>
        <dbReference type="Rhea" id="RHEA:20249"/>
        <dbReference type="ChEBI" id="CHEBI:57416"/>
        <dbReference type="ChEBI" id="CHEBI:57972"/>
        <dbReference type="EC" id="5.1.1.1"/>
    </reaction>
</comment>
<dbReference type="InterPro" id="IPR029066">
    <property type="entry name" value="PLP-binding_barrel"/>
</dbReference>
<feature type="active site" description="Proton acceptor; specific for D-alanine" evidence="5">
    <location>
        <position position="40"/>
    </location>
</feature>
<feature type="domain" description="Alanine racemase C-terminal" evidence="8">
    <location>
        <begin position="246"/>
        <end position="371"/>
    </location>
</feature>
<dbReference type="OrthoDB" id="9813814at2"/>
<dbReference type="GO" id="GO:0008784">
    <property type="term" value="F:alanine racemase activity"/>
    <property type="evidence" value="ECO:0007669"/>
    <property type="project" value="UniProtKB-UniRule"/>
</dbReference>
<evidence type="ECO:0000313" key="9">
    <source>
        <dbReference type="EMBL" id="SIS56745.1"/>
    </source>
</evidence>
<feature type="modified residue" description="N6-(pyridoxal phosphate)lysine" evidence="5 6">
    <location>
        <position position="40"/>
    </location>
</feature>
<evidence type="ECO:0000313" key="10">
    <source>
        <dbReference type="Proteomes" id="UP000187608"/>
    </source>
</evidence>
<dbReference type="PANTHER" id="PTHR30511:SF0">
    <property type="entry name" value="ALANINE RACEMASE, CATABOLIC-RELATED"/>
    <property type="match status" value="1"/>
</dbReference>